<proteinExistence type="predicted"/>
<protein>
    <submittedName>
        <fullName evidence="3">Uncharacterized protein</fullName>
    </submittedName>
</protein>
<feature type="coiled-coil region" evidence="1">
    <location>
        <begin position="64"/>
        <end position="93"/>
    </location>
</feature>
<name>A0A1F5EB58_9BACT</name>
<dbReference type="EMBL" id="MEZX01000002">
    <property type="protein sequence ID" value="OGD64581.1"/>
    <property type="molecule type" value="Genomic_DNA"/>
</dbReference>
<evidence type="ECO:0000256" key="2">
    <source>
        <dbReference type="SAM" id="MobiDB-lite"/>
    </source>
</evidence>
<gene>
    <name evidence="3" type="ORF">A3A71_00805</name>
</gene>
<comment type="caution">
    <text evidence="3">The sequence shown here is derived from an EMBL/GenBank/DDBJ whole genome shotgun (WGS) entry which is preliminary data.</text>
</comment>
<evidence type="ECO:0000313" key="3">
    <source>
        <dbReference type="EMBL" id="OGD64581.1"/>
    </source>
</evidence>
<organism evidence="3 4">
    <name type="scientific">Candidatus Berkelbacteria bacterium RIFCSPLOWO2_01_FULL_50_28</name>
    <dbReference type="NCBI Taxonomy" id="1797471"/>
    <lineage>
        <taxon>Bacteria</taxon>
        <taxon>Candidatus Berkelbacteria</taxon>
    </lineage>
</organism>
<reference evidence="3 4" key="1">
    <citation type="journal article" date="2016" name="Nat. Commun.">
        <title>Thousands of microbial genomes shed light on interconnected biogeochemical processes in an aquifer system.</title>
        <authorList>
            <person name="Anantharaman K."/>
            <person name="Brown C.T."/>
            <person name="Hug L.A."/>
            <person name="Sharon I."/>
            <person name="Castelle C.J."/>
            <person name="Probst A.J."/>
            <person name="Thomas B.C."/>
            <person name="Singh A."/>
            <person name="Wilkins M.J."/>
            <person name="Karaoz U."/>
            <person name="Brodie E.L."/>
            <person name="Williams K.H."/>
            <person name="Hubbard S.S."/>
            <person name="Banfield J.F."/>
        </authorList>
    </citation>
    <scope>NUCLEOTIDE SEQUENCE [LARGE SCALE GENOMIC DNA]</scope>
</reference>
<sequence length="203" mass="22684">MAGCSNAPAPKTTTTKTGDPVFDKHITELDKDVVEMGEAAEELTWLDHHVQPLVDRLIETGDRIENTSDQAEKARLRLEFEQITAELEVKEKERAQLFGKEKPKAGAFRFDLKPKSHYGHVAGVGDVSVTEESRVDHKIGAFPRSSFGYISTEWHLTSRIINLDRTCSTTMTPKGVVHVRRALGCNRVMSKADKLPKQSRSRG</sequence>
<feature type="region of interest" description="Disordered" evidence="2">
    <location>
        <begin position="1"/>
        <end position="21"/>
    </location>
</feature>
<dbReference type="AlphaFoldDB" id="A0A1F5EB58"/>
<feature type="compositionally biased region" description="Low complexity" evidence="2">
    <location>
        <begin position="7"/>
        <end position="17"/>
    </location>
</feature>
<keyword evidence="1" id="KW-0175">Coiled coil</keyword>
<dbReference type="STRING" id="1797471.A3A71_00805"/>
<evidence type="ECO:0000313" key="4">
    <source>
        <dbReference type="Proteomes" id="UP000177481"/>
    </source>
</evidence>
<accession>A0A1F5EB58</accession>
<evidence type="ECO:0000256" key="1">
    <source>
        <dbReference type="SAM" id="Coils"/>
    </source>
</evidence>
<dbReference type="Proteomes" id="UP000177481">
    <property type="component" value="Unassembled WGS sequence"/>
</dbReference>